<accession>A0AAD4GR95</accession>
<feature type="binding site" description="axial binding residue" evidence="5">
    <location>
        <position position="435"/>
    </location>
    <ligand>
        <name>heme</name>
        <dbReference type="ChEBI" id="CHEBI:30413"/>
    </ligand>
    <ligandPart>
        <name>Fe</name>
        <dbReference type="ChEBI" id="CHEBI:18248"/>
    </ligandPart>
</feature>
<dbReference type="PANTHER" id="PTHR46300">
    <property type="entry name" value="P450, PUTATIVE (EUROFUNG)-RELATED-RELATED"/>
    <property type="match status" value="1"/>
</dbReference>
<reference evidence="7" key="1">
    <citation type="journal article" date="2019" name="Beilstein J. Org. Chem.">
        <title>Nanangenines: drimane sesquiterpenoids as the dominant metabolite cohort of a novel Australian fungus, Aspergillus nanangensis.</title>
        <authorList>
            <person name="Lacey H.J."/>
            <person name="Gilchrist C.L.M."/>
            <person name="Crombie A."/>
            <person name="Kalaitzis J.A."/>
            <person name="Vuong D."/>
            <person name="Rutledge P.J."/>
            <person name="Turner P."/>
            <person name="Pitt J.I."/>
            <person name="Lacey E."/>
            <person name="Chooi Y.H."/>
            <person name="Piggott A.M."/>
        </authorList>
    </citation>
    <scope>NUCLEOTIDE SEQUENCE</scope>
    <source>
        <strain evidence="7">MST-FP2251</strain>
    </source>
</reference>
<dbReference type="AlphaFoldDB" id="A0AAD4GR95"/>
<keyword evidence="3 6" id="KW-0560">Oxidoreductase</keyword>
<evidence type="ECO:0000313" key="7">
    <source>
        <dbReference type="EMBL" id="KAF9887204.1"/>
    </source>
</evidence>
<organism evidence="7 8">
    <name type="scientific">Aspergillus nanangensis</name>
    <dbReference type="NCBI Taxonomy" id="2582783"/>
    <lineage>
        <taxon>Eukaryota</taxon>
        <taxon>Fungi</taxon>
        <taxon>Dikarya</taxon>
        <taxon>Ascomycota</taxon>
        <taxon>Pezizomycotina</taxon>
        <taxon>Eurotiomycetes</taxon>
        <taxon>Eurotiomycetidae</taxon>
        <taxon>Eurotiales</taxon>
        <taxon>Aspergillaceae</taxon>
        <taxon>Aspergillus</taxon>
        <taxon>Aspergillus subgen. Circumdati</taxon>
    </lineage>
</organism>
<dbReference type="GO" id="GO:0004497">
    <property type="term" value="F:monooxygenase activity"/>
    <property type="evidence" value="ECO:0007669"/>
    <property type="project" value="UniProtKB-KW"/>
</dbReference>
<dbReference type="GO" id="GO:0005506">
    <property type="term" value="F:iron ion binding"/>
    <property type="evidence" value="ECO:0007669"/>
    <property type="project" value="InterPro"/>
</dbReference>
<dbReference type="PRINTS" id="PR00463">
    <property type="entry name" value="EP450I"/>
</dbReference>
<evidence type="ECO:0000256" key="3">
    <source>
        <dbReference type="ARBA" id="ARBA00023002"/>
    </source>
</evidence>
<dbReference type="InterPro" id="IPR017972">
    <property type="entry name" value="Cyt_P450_CS"/>
</dbReference>
<proteinExistence type="inferred from homology"/>
<keyword evidence="5 6" id="KW-0349">Heme</keyword>
<gene>
    <name evidence="7" type="ORF">FE257_010458</name>
</gene>
<dbReference type="InterPro" id="IPR050364">
    <property type="entry name" value="Cytochrome_P450_fung"/>
</dbReference>
<keyword evidence="8" id="KW-1185">Reference proteome</keyword>
<dbReference type="Proteomes" id="UP001194746">
    <property type="component" value="Unassembled WGS sequence"/>
</dbReference>
<dbReference type="CDD" id="cd11065">
    <property type="entry name" value="CYP64-like"/>
    <property type="match status" value="1"/>
</dbReference>
<dbReference type="PROSITE" id="PS00086">
    <property type="entry name" value="CYTOCHROME_P450"/>
    <property type="match status" value="1"/>
</dbReference>
<dbReference type="InterPro" id="IPR001128">
    <property type="entry name" value="Cyt_P450"/>
</dbReference>
<evidence type="ECO:0000256" key="1">
    <source>
        <dbReference type="ARBA" id="ARBA00010617"/>
    </source>
</evidence>
<comment type="similarity">
    <text evidence="1 6">Belongs to the cytochrome P450 family.</text>
</comment>
<comment type="caution">
    <text evidence="7">The sequence shown here is derived from an EMBL/GenBank/DDBJ whole genome shotgun (WGS) entry which is preliminary data.</text>
</comment>
<dbReference type="Gene3D" id="1.10.630.10">
    <property type="entry name" value="Cytochrome P450"/>
    <property type="match status" value="1"/>
</dbReference>
<sequence length="519" mass="58201">MYFIAAVVGLLGLYILRLLLKSKSSNAPLPPGPKPLPVVGNIRDLPDPARPDWPVWAQHKELYGPISTVSVFGQRIIILNSAQYALDLLEKRSSVNSDRPDMTMTKLSGWGDGLAMLEYSKRFHTYRKNMHREIGSKASVARFNQAQEVEVRRFLLRLLNNPNDLVGHARKLAGALILKITYGYSIEPHGKDPLVDIADEALEQFSLSARPGTWIVDFAPFLKHLPTWFPGASFHSYAKAFRKQTEVFSDLPFAFVKEQMAKGVFNASYVSNLLEAEAAAPGSFDQTTIKWTAASLYAGGADTTVSTISSFFLAMAHFPEVQKRAQQEIDSVVGQDRLPEFKDRENLPYIDAILKEALRWHPIAPMGLPHRAMEDDVVGGYFIPKGSIILANIWAMTHDPNDFHDPMTFNPERFLGETPERDPHLLSFGFGRRVCPGRIIADANVWLTIAQSLATFTISKVEDCEPEFLPGVISHPAPFEMNLKLRNSKHGDYLRAVETDHPWEHGHTEILRNLQAQHA</sequence>
<evidence type="ECO:0000256" key="2">
    <source>
        <dbReference type="ARBA" id="ARBA00022723"/>
    </source>
</evidence>
<dbReference type="InterPro" id="IPR036396">
    <property type="entry name" value="Cyt_P450_sf"/>
</dbReference>
<dbReference type="GO" id="GO:0020037">
    <property type="term" value="F:heme binding"/>
    <property type="evidence" value="ECO:0007669"/>
    <property type="project" value="InterPro"/>
</dbReference>
<name>A0AAD4GR95_ASPNN</name>
<keyword evidence="4 5" id="KW-0408">Iron</keyword>
<dbReference type="EMBL" id="VCAU01000065">
    <property type="protein sequence ID" value="KAF9887204.1"/>
    <property type="molecule type" value="Genomic_DNA"/>
</dbReference>
<dbReference type="InterPro" id="IPR002401">
    <property type="entry name" value="Cyt_P450_E_grp-I"/>
</dbReference>
<keyword evidence="6" id="KW-0503">Monooxygenase</keyword>
<evidence type="ECO:0000256" key="4">
    <source>
        <dbReference type="ARBA" id="ARBA00023004"/>
    </source>
</evidence>
<protein>
    <recommendedName>
        <fullName evidence="9">Cytochrome P450</fullName>
    </recommendedName>
</protein>
<dbReference type="PANTHER" id="PTHR46300:SF12">
    <property type="entry name" value="P450, PUTATIVE (EUROFUNG)-RELATED"/>
    <property type="match status" value="1"/>
</dbReference>
<evidence type="ECO:0000256" key="5">
    <source>
        <dbReference type="PIRSR" id="PIRSR602401-1"/>
    </source>
</evidence>
<evidence type="ECO:0000313" key="8">
    <source>
        <dbReference type="Proteomes" id="UP001194746"/>
    </source>
</evidence>
<keyword evidence="2 5" id="KW-0479">Metal-binding</keyword>
<evidence type="ECO:0000256" key="6">
    <source>
        <dbReference type="RuleBase" id="RU000461"/>
    </source>
</evidence>
<reference evidence="7" key="2">
    <citation type="submission" date="2020-02" db="EMBL/GenBank/DDBJ databases">
        <authorList>
            <person name="Gilchrist C.L.M."/>
            <person name="Chooi Y.-H."/>
        </authorList>
    </citation>
    <scope>NUCLEOTIDE SEQUENCE</scope>
    <source>
        <strain evidence="7">MST-FP2251</strain>
    </source>
</reference>
<dbReference type="GO" id="GO:0016705">
    <property type="term" value="F:oxidoreductase activity, acting on paired donors, with incorporation or reduction of molecular oxygen"/>
    <property type="evidence" value="ECO:0007669"/>
    <property type="project" value="InterPro"/>
</dbReference>
<dbReference type="PRINTS" id="PR00385">
    <property type="entry name" value="P450"/>
</dbReference>
<evidence type="ECO:0008006" key="9">
    <source>
        <dbReference type="Google" id="ProtNLM"/>
    </source>
</evidence>
<comment type="cofactor">
    <cofactor evidence="5">
        <name>heme</name>
        <dbReference type="ChEBI" id="CHEBI:30413"/>
    </cofactor>
</comment>
<dbReference type="SUPFAM" id="SSF48264">
    <property type="entry name" value="Cytochrome P450"/>
    <property type="match status" value="1"/>
</dbReference>
<dbReference type="Pfam" id="PF00067">
    <property type="entry name" value="p450"/>
    <property type="match status" value="1"/>
</dbReference>